<proteinExistence type="inferred from homology"/>
<keyword evidence="5 7" id="KW-0456">Lyase</keyword>
<feature type="active site" evidence="7">
    <location>
        <position position="311"/>
    </location>
</feature>
<dbReference type="PANTHER" id="PTHR35936:SF32">
    <property type="entry name" value="MEMBRANE-BOUND LYTIC MUREIN TRANSGLYCOSYLASE F"/>
    <property type="match status" value="1"/>
</dbReference>
<evidence type="ECO:0000256" key="5">
    <source>
        <dbReference type="ARBA" id="ARBA00023239"/>
    </source>
</evidence>
<feature type="domain" description="Solute-binding protein family 3/N-terminal" evidence="8">
    <location>
        <begin position="40"/>
        <end position="264"/>
    </location>
</feature>
<evidence type="ECO:0000256" key="3">
    <source>
        <dbReference type="ARBA" id="ARBA00023136"/>
    </source>
</evidence>
<feature type="region of interest" description="LT domain" evidence="7">
    <location>
        <begin position="265"/>
        <end position="463"/>
    </location>
</feature>
<comment type="caution">
    <text evidence="7">Lacks conserved residue(s) required for the propagation of feature annotation.</text>
</comment>
<evidence type="ECO:0000256" key="2">
    <source>
        <dbReference type="ARBA" id="ARBA00022729"/>
    </source>
</evidence>
<evidence type="ECO:0000313" key="9">
    <source>
        <dbReference type="EMBL" id="MFA9462475.1"/>
    </source>
</evidence>
<evidence type="ECO:0000256" key="4">
    <source>
        <dbReference type="ARBA" id="ARBA00023237"/>
    </source>
</evidence>
<dbReference type="Gene3D" id="3.40.190.10">
    <property type="entry name" value="Periplasmic binding protein-like II"/>
    <property type="match status" value="2"/>
</dbReference>
<dbReference type="SUPFAM" id="SSF53850">
    <property type="entry name" value="Periplasmic binding protein-like II"/>
    <property type="match status" value="1"/>
</dbReference>
<keyword evidence="3 7" id="KW-0472">Membrane</keyword>
<dbReference type="GO" id="GO:0016829">
    <property type="term" value="F:lyase activity"/>
    <property type="evidence" value="ECO:0007669"/>
    <property type="project" value="UniProtKB-KW"/>
</dbReference>
<keyword evidence="2 7" id="KW-0732">Signal</keyword>
<reference evidence="9 10" key="1">
    <citation type="submission" date="2024-08" db="EMBL/GenBank/DDBJ databases">
        <title>Whole-genome sequencing of halo(alkali)philic microorganisms from hypersaline lakes.</title>
        <authorList>
            <person name="Sorokin D.Y."/>
            <person name="Merkel A.Y."/>
            <person name="Messina E."/>
            <person name="Yakimov M."/>
        </authorList>
    </citation>
    <scope>NUCLEOTIDE SEQUENCE [LARGE SCALE GENOMIC DNA]</scope>
    <source>
        <strain evidence="9 10">Cl-TMA</strain>
    </source>
</reference>
<comment type="caution">
    <text evidence="9">The sequence shown here is derived from an EMBL/GenBank/DDBJ whole genome shotgun (WGS) entry which is preliminary data.</text>
</comment>
<evidence type="ECO:0000256" key="7">
    <source>
        <dbReference type="HAMAP-Rule" id="MF_02016"/>
    </source>
</evidence>
<dbReference type="InterPro" id="IPR023346">
    <property type="entry name" value="Lysozyme-like_dom_sf"/>
</dbReference>
<dbReference type="Pfam" id="PF00497">
    <property type="entry name" value="SBP_bac_3"/>
    <property type="match status" value="1"/>
</dbReference>
<comment type="similarity">
    <text evidence="7">In the N-terminal section; belongs to the bacterial solute-binding protein 3 family.</text>
</comment>
<dbReference type="EC" id="4.2.2.n1" evidence="7"/>
<evidence type="ECO:0000313" key="10">
    <source>
        <dbReference type="Proteomes" id="UP001575181"/>
    </source>
</evidence>
<dbReference type="Proteomes" id="UP001575181">
    <property type="component" value="Unassembled WGS sequence"/>
</dbReference>
<evidence type="ECO:0000256" key="6">
    <source>
        <dbReference type="ARBA" id="ARBA00023316"/>
    </source>
</evidence>
<gene>
    <name evidence="7 9" type="primary">mltF</name>
    <name evidence="9" type="ORF">ACERLL_16835</name>
</gene>
<organism evidence="9 10">
    <name type="scientific">Thiohalorhabdus methylotrophus</name>
    <dbReference type="NCBI Taxonomy" id="3242694"/>
    <lineage>
        <taxon>Bacteria</taxon>
        <taxon>Pseudomonadati</taxon>
        <taxon>Pseudomonadota</taxon>
        <taxon>Gammaproteobacteria</taxon>
        <taxon>Thiohalorhabdales</taxon>
        <taxon>Thiohalorhabdaceae</taxon>
        <taxon>Thiohalorhabdus</taxon>
    </lineage>
</organism>
<evidence type="ECO:0000259" key="8">
    <source>
        <dbReference type="SMART" id="SM00062"/>
    </source>
</evidence>
<comment type="subcellular location">
    <subcellularLocation>
        <location evidence="7">Cell outer membrane</location>
        <topology evidence="7">Peripheral membrane protein</topology>
    </subcellularLocation>
    <text evidence="7">Attached to the inner leaflet of the outer membrane.</text>
</comment>
<dbReference type="SMART" id="SM00062">
    <property type="entry name" value="PBPb"/>
    <property type="match status" value="1"/>
</dbReference>
<comment type="catalytic activity">
    <reaction evidence="7">
        <text>Exolytic cleavage of the (1-&gt;4)-beta-glycosidic linkage between N-acetylmuramic acid (MurNAc) and N-acetylglucosamine (GlcNAc) residues in peptidoglycan, from either the reducing or the non-reducing ends of the peptidoglycan chains, with concomitant formation of a 1,6-anhydrobond in the MurNAc residue.</text>
        <dbReference type="EC" id="4.2.2.n1"/>
    </reaction>
</comment>
<dbReference type="InterPro" id="IPR001638">
    <property type="entry name" value="Solute-binding_3/MltF_N"/>
</dbReference>
<comment type="function">
    <text evidence="7">Murein-degrading enzyme that degrades murein glycan strands and insoluble, high-molecular weight murein sacculi, with the concomitant formation of a 1,6-anhydromuramoyl product. Lytic transglycosylases (LTs) play an integral role in the metabolism of the peptidoglycan (PG) sacculus. Their lytic action creates space within the PG sacculus to allow for its expansion as well as for the insertion of various structures such as secretion systems and flagella.</text>
</comment>
<comment type="similarity">
    <text evidence="7">In the C-terminal section; belongs to the transglycosylase Slt family.</text>
</comment>
<dbReference type="EMBL" id="JBGUAW010000015">
    <property type="protein sequence ID" value="MFA9462475.1"/>
    <property type="molecule type" value="Genomic_DNA"/>
</dbReference>
<dbReference type="HAMAP" id="MF_02016">
    <property type="entry name" value="MltF"/>
    <property type="match status" value="1"/>
</dbReference>
<comment type="similarity">
    <text evidence="1">Belongs to the bacterial solute-binding protein 3 family.</text>
</comment>
<accession>A0ABV4TYT1</accession>
<dbReference type="NCBIfam" id="NF008112">
    <property type="entry name" value="PRK10859.1"/>
    <property type="match status" value="1"/>
</dbReference>
<dbReference type="CDD" id="cd01009">
    <property type="entry name" value="PBP2_YfhD_N"/>
    <property type="match status" value="1"/>
</dbReference>
<dbReference type="InterPro" id="IPR023703">
    <property type="entry name" value="MltF"/>
</dbReference>
<dbReference type="CDD" id="cd13403">
    <property type="entry name" value="MLTF-like"/>
    <property type="match status" value="1"/>
</dbReference>
<dbReference type="PROSITE" id="PS51257">
    <property type="entry name" value="PROKAR_LIPOPROTEIN"/>
    <property type="match status" value="1"/>
</dbReference>
<dbReference type="InterPro" id="IPR008258">
    <property type="entry name" value="Transglycosylase_SLT_dom_1"/>
</dbReference>
<dbReference type="Pfam" id="PF01464">
    <property type="entry name" value="SLT"/>
    <property type="match status" value="1"/>
</dbReference>
<keyword evidence="10" id="KW-1185">Reference proteome</keyword>
<name>A0ABV4TYT1_9GAMM</name>
<dbReference type="RefSeq" id="WP_373657265.1">
    <property type="nucleotide sequence ID" value="NZ_JBGUAW010000015.1"/>
</dbReference>
<sequence>MGFRIYHFLVLSCFLLAACDDRPAEQSSARSLEEIKASGKLVVLTRNAPTTWYIDRDGEAAGPEYEMARDFAEHLGVEAEFKLRPSLGAILDSLQEGAGDLAAAGLTPTDQRRKHFRFGPGYQDVTQQVVCRRDNVQPERVADLAGLDLAVVADSSYAERLRALEPEHPELRWREIPETSTEELLQSVWKREIDCTVADSTIVDINRRYFPELSAPFNLTREQSLAWALPASSADLERAVAEWLEAYRADNRLSRLQEKYYGFFEVFDYVDTRVYMRRIDRRFPKFRSYFRQAAEKHDLPYTLIAAQGYQESHWRANARSPTGVRGIMMLTLRTARSLGVENRLDPKQSIFGGAKYLARMKKRFSDEVTEPDRTWLALAAYNVGRGHLHDAQKLARKKGLSPYRWRSMKKVLPLLADKDYYRDLKYGYARGTEPVRYVRRIREYRHVLKNEMRQREARAGGGG</sequence>
<evidence type="ECO:0000256" key="1">
    <source>
        <dbReference type="ARBA" id="ARBA00010333"/>
    </source>
</evidence>
<dbReference type="Gene3D" id="1.10.530.10">
    <property type="match status" value="1"/>
</dbReference>
<comment type="domain">
    <text evidence="7">The N-terminal domain does not have lytic activity and probably modulates enzymatic activity. The C-terminal domain is the catalytic active domain.</text>
</comment>
<dbReference type="PANTHER" id="PTHR35936">
    <property type="entry name" value="MEMBRANE-BOUND LYTIC MUREIN TRANSGLYCOSYLASE F"/>
    <property type="match status" value="1"/>
</dbReference>
<dbReference type="SUPFAM" id="SSF53955">
    <property type="entry name" value="Lysozyme-like"/>
    <property type="match status" value="1"/>
</dbReference>
<keyword evidence="4 7" id="KW-0998">Cell outer membrane</keyword>
<protein>
    <recommendedName>
        <fullName evidence="7">Membrane-bound lytic murein transglycosylase F</fullName>
        <ecNumber evidence="7">4.2.2.n1</ecNumber>
    </recommendedName>
    <alternativeName>
        <fullName evidence="7">Murein lyase F</fullName>
    </alternativeName>
</protein>
<keyword evidence="6 7" id="KW-0961">Cell wall biogenesis/degradation</keyword>